<dbReference type="SUPFAM" id="SSF58104">
    <property type="entry name" value="Methyl-accepting chemotaxis protein (MCP) signaling domain"/>
    <property type="match status" value="1"/>
</dbReference>
<dbReference type="InterPro" id="IPR048760">
    <property type="entry name" value="VP0354-like_sensor_dom"/>
</dbReference>
<organism evidence="5 6">
    <name type="scientific">Aetokthonos hydrillicola Thurmond2011</name>
    <dbReference type="NCBI Taxonomy" id="2712845"/>
    <lineage>
        <taxon>Bacteria</taxon>
        <taxon>Bacillati</taxon>
        <taxon>Cyanobacteriota</taxon>
        <taxon>Cyanophyceae</taxon>
        <taxon>Nostocales</taxon>
        <taxon>Hapalosiphonaceae</taxon>
        <taxon>Aetokthonos</taxon>
    </lineage>
</organism>
<dbReference type="InterPro" id="IPR004089">
    <property type="entry name" value="MCPsignal_dom"/>
</dbReference>
<dbReference type="Pfam" id="PF00015">
    <property type="entry name" value="MCPsignal"/>
    <property type="match status" value="1"/>
</dbReference>
<dbReference type="InterPro" id="IPR029151">
    <property type="entry name" value="Sensor-like_sf"/>
</dbReference>
<dbReference type="Gene3D" id="3.30.450.20">
    <property type="entry name" value="PAS domain"/>
    <property type="match status" value="2"/>
</dbReference>
<keyword evidence="1 2" id="KW-0807">Transducer</keyword>
<feature type="transmembrane region" description="Helical" evidence="3">
    <location>
        <begin position="20"/>
        <end position="40"/>
    </location>
</feature>
<dbReference type="EMBL" id="JAALHA020000006">
    <property type="protein sequence ID" value="MDR9895983.1"/>
    <property type="molecule type" value="Genomic_DNA"/>
</dbReference>
<dbReference type="Pfam" id="PF21623">
    <property type="entry name" value="HK_sensor_dom_bact"/>
    <property type="match status" value="1"/>
</dbReference>
<dbReference type="PANTHER" id="PTHR32089">
    <property type="entry name" value="METHYL-ACCEPTING CHEMOTAXIS PROTEIN MCPB"/>
    <property type="match status" value="1"/>
</dbReference>
<gene>
    <name evidence="5" type="ORF">G7B40_015630</name>
</gene>
<proteinExistence type="predicted"/>
<evidence type="ECO:0000256" key="3">
    <source>
        <dbReference type="SAM" id="Phobius"/>
    </source>
</evidence>
<dbReference type="SUPFAM" id="SSF103190">
    <property type="entry name" value="Sensory domain-like"/>
    <property type="match status" value="2"/>
</dbReference>
<dbReference type="PANTHER" id="PTHR32089:SF112">
    <property type="entry name" value="LYSOZYME-LIKE PROTEIN-RELATED"/>
    <property type="match status" value="1"/>
</dbReference>
<comment type="caution">
    <text evidence="5">The sequence shown here is derived from an EMBL/GenBank/DDBJ whole genome shotgun (WGS) entry which is preliminary data.</text>
</comment>
<evidence type="ECO:0000259" key="4">
    <source>
        <dbReference type="PROSITE" id="PS50111"/>
    </source>
</evidence>
<dbReference type="PROSITE" id="PS50111">
    <property type="entry name" value="CHEMOTAXIS_TRANSDUC_2"/>
    <property type="match status" value="1"/>
</dbReference>
<evidence type="ECO:0000256" key="1">
    <source>
        <dbReference type="ARBA" id="ARBA00023224"/>
    </source>
</evidence>
<evidence type="ECO:0000313" key="5">
    <source>
        <dbReference type="EMBL" id="MDR9895983.1"/>
    </source>
</evidence>
<keyword evidence="3" id="KW-0812">Transmembrane</keyword>
<keyword evidence="6" id="KW-1185">Reference proteome</keyword>
<dbReference type="Gene3D" id="1.10.287.950">
    <property type="entry name" value="Methyl-accepting chemotaxis protein"/>
    <property type="match status" value="1"/>
</dbReference>
<dbReference type="GO" id="GO:0016020">
    <property type="term" value="C:membrane"/>
    <property type="evidence" value="ECO:0007669"/>
    <property type="project" value="InterPro"/>
</dbReference>
<reference evidence="6" key="1">
    <citation type="journal article" date="2021" name="Science">
        <title>Hunting the eagle killer: A cyanobacterial neurotoxin causes vacuolar myelinopathy.</title>
        <authorList>
            <person name="Breinlinger S."/>
            <person name="Phillips T.J."/>
            <person name="Haram B.N."/>
            <person name="Mares J."/>
            <person name="Martinez Yerena J.A."/>
            <person name="Hrouzek P."/>
            <person name="Sobotka R."/>
            <person name="Henderson W.M."/>
            <person name="Schmieder P."/>
            <person name="Williams S.M."/>
            <person name="Lauderdale J.D."/>
            <person name="Wilde H.D."/>
            <person name="Gerrin W."/>
            <person name="Kust A."/>
            <person name="Washington J.W."/>
            <person name="Wagner C."/>
            <person name="Geier B."/>
            <person name="Liebeke M."/>
            <person name="Enke H."/>
            <person name="Niedermeyer T.H.J."/>
            <person name="Wilde S.B."/>
        </authorList>
    </citation>
    <scope>NUCLEOTIDE SEQUENCE [LARGE SCALE GENOMIC DNA]</scope>
    <source>
        <strain evidence="6">Thurmond2011</strain>
    </source>
</reference>
<accession>A0AAP5MAK7</accession>
<dbReference type="GO" id="GO:0007165">
    <property type="term" value="P:signal transduction"/>
    <property type="evidence" value="ECO:0007669"/>
    <property type="project" value="UniProtKB-KW"/>
</dbReference>
<keyword evidence="3" id="KW-1133">Transmembrane helix</keyword>
<evidence type="ECO:0000313" key="6">
    <source>
        <dbReference type="Proteomes" id="UP000667802"/>
    </source>
</evidence>
<sequence length="636" mass="71753">MFKEFSHNFLNRLKLQDKIIILLLFSTIIPVLIVGLYGTYSSTAALFKVTQQQLIVESEQKANNINSFLYSVGDDVLFLSKSPAIQNIIRARTDGVERQDNKTYEVLAEQLQKNFIAMMQIKPHYMQLRYIDEQGNEWVRVDFDGKNIKLIPKENLQNKADRPYFKDTMKLSVGNLYVSPVNLNQEKGRIERPFKPTIRYATPLIDSAGKKRGIVIANIFANKFIKIFKEEHDKAAQQKNAYPGKEDFIINQDGYYISHPNPSKEWGFEFRNNEKIARDYSEKFAQQILGSEQGFIEEGKYFISYHKVKLSLYQPEFLVVYNQVPKSSVFATVNLFRNVSFGIILVSLAMVLPLTIFGTRQVVNLIKQLVNVITASSDQTLSTLAQQERVSSQQAVSVNETTCTMDELEVSFRQSVEQAQASAAAAQEALQLAKTGIKIVEENLKGMFTLEKKVETLTEHMMHLGEQANQISIISELVSNLASKTNILALNSTVEAIRAGEHGKGFAIIANEIRQFSDQSQKSAEKIYILVSNIQKAINSAVLLTEEGTKTVNKGLQLAQTTDQTFSGMADSVNHIVLSNQQILLNLKQQLDAVRQVVEAMNNINQGAKETVIGISQTRYNTKQLNQTALNLRRIV</sequence>
<dbReference type="RefSeq" id="WP_208352705.1">
    <property type="nucleotide sequence ID" value="NZ_JAALHA020000006.1"/>
</dbReference>
<feature type="domain" description="Methyl-accepting transducer" evidence="4">
    <location>
        <begin position="369"/>
        <end position="605"/>
    </location>
</feature>
<name>A0AAP5MAK7_9CYAN</name>
<dbReference type="AlphaFoldDB" id="A0AAP5MAK7"/>
<protein>
    <submittedName>
        <fullName evidence="5">Methyl-accepting chemotaxis protein</fullName>
    </submittedName>
</protein>
<keyword evidence="3" id="KW-0472">Membrane</keyword>
<dbReference type="SMART" id="SM00283">
    <property type="entry name" value="MA"/>
    <property type="match status" value="1"/>
</dbReference>
<dbReference type="Proteomes" id="UP000667802">
    <property type="component" value="Unassembled WGS sequence"/>
</dbReference>
<evidence type="ECO:0000256" key="2">
    <source>
        <dbReference type="PROSITE-ProRule" id="PRU00284"/>
    </source>
</evidence>